<evidence type="ECO:0000313" key="1">
    <source>
        <dbReference type="EMBL" id="KAH7918816.1"/>
    </source>
</evidence>
<organism evidence="1 2">
    <name type="scientific">Leucogyrophana mollusca</name>
    <dbReference type="NCBI Taxonomy" id="85980"/>
    <lineage>
        <taxon>Eukaryota</taxon>
        <taxon>Fungi</taxon>
        <taxon>Dikarya</taxon>
        <taxon>Basidiomycota</taxon>
        <taxon>Agaricomycotina</taxon>
        <taxon>Agaricomycetes</taxon>
        <taxon>Agaricomycetidae</taxon>
        <taxon>Boletales</taxon>
        <taxon>Boletales incertae sedis</taxon>
        <taxon>Leucogyrophana</taxon>
    </lineage>
</organism>
<dbReference type="EMBL" id="MU266731">
    <property type="protein sequence ID" value="KAH7918816.1"/>
    <property type="molecule type" value="Genomic_DNA"/>
</dbReference>
<name>A0ACB8AZ22_9AGAM</name>
<evidence type="ECO:0000313" key="2">
    <source>
        <dbReference type="Proteomes" id="UP000790709"/>
    </source>
</evidence>
<reference evidence="1" key="1">
    <citation type="journal article" date="2021" name="New Phytol.">
        <title>Evolutionary innovations through gain and loss of genes in the ectomycorrhizal Boletales.</title>
        <authorList>
            <person name="Wu G."/>
            <person name="Miyauchi S."/>
            <person name="Morin E."/>
            <person name="Kuo A."/>
            <person name="Drula E."/>
            <person name="Varga T."/>
            <person name="Kohler A."/>
            <person name="Feng B."/>
            <person name="Cao Y."/>
            <person name="Lipzen A."/>
            <person name="Daum C."/>
            <person name="Hundley H."/>
            <person name="Pangilinan J."/>
            <person name="Johnson J."/>
            <person name="Barry K."/>
            <person name="LaButti K."/>
            <person name="Ng V."/>
            <person name="Ahrendt S."/>
            <person name="Min B."/>
            <person name="Choi I.G."/>
            <person name="Park H."/>
            <person name="Plett J.M."/>
            <person name="Magnuson J."/>
            <person name="Spatafora J.W."/>
            <person name="Nagy L.G."/>
            <person name="Henrissat B."/>
            <person name="Grigoriev I.V."/>
            <person name="Yang Z.L."/>
            <person name="Xu J."/>
            <person name="Martin F.M."/>
        </authorList>
    </citation>
    <scope>NUCLEOTIDE SEQUENCE</scope>
    <source>
        <strain evidence="1">KUC20120723A-06</strain>
    </source>
</reference>
<dbReference type="Proteomes" id="UP000790709">
    <property type="component" value="Unassembled WGS sequence"/>
</dbReference>
<protein>
    <submittedName>
        <fullName evidence="1">Uncharacterized protein</fullName>
    </submittedName>
</protein>
<gene>
    <name evidence="1" type="ORF">BV22DRAFT_1023985</name>
</gene>
<proteinExistence type="predicted"/>
<comment type="caution">
    <text evidence="1">The sequence shown here is derived from an EMBL/GenBank/DDBJ whole genome shotgun (WGS) entry which is preliminary data.</text>
</comment>
<accession>A0ACB8AZ22</accession>
<feature type="non-terminal residue" evidence="1">
    <location>
        <position position="1"/>
    </location>
</feature>
<keyword evidence="2" id="KW-1185">Reference proteome</keyword>
<sequence>CAVCLGRHRHRVISCDAPRTWDNKHDTHSLRKFKALYTKDGRQLCAKWQRTEGCTDKHDDRHLCSGCGSPSHGAHQCPRAQKA</sequence>